<evidence type="ECO:0000313" key="1">
    <source>
        <dbReference type="EMBL" id="QEG42626.1"/>
    </source>
</evidence>
<dbReference type="OrthoDB" id="254312at2"/>
<accession>A0A5B9QZL6</accession>
<dbReference type="EMBL" id="CP042914">
    <property type="protein sequence ID" value="QEG42626.1"/>
    <property type="molecule type" value="Genomic_DNA"/>
</dbReference>
<name>A0A5B9QZL6_9BACT</name>
<proteinExistence type="predicted"/>
<gene>
    <name evidence="1" type="ORF">UC8_46680</name>
</gene>
<reference evidence="1 2" key="1">
    <citation type="submission" date="2019-08" db="EMBL/GenBank/DDBJ databases">
        <title>Deep-cultivation of Planctomycetes and their phenomic and genomic characterization uncovers novel biology.</title>
        <authorList>
            <person name="Wiegand S."/>
            <person name="Jogler M."/>
            <person name="Boedeker C."/>
            <person name="Pinto D."/>
            <person name="Vollmers J."/>
            <person name="Rivas-Marin E."/>
            <person name="Kohn T."/>
            <person name="Peeters S.H."/>
            <person name="Heuer A."/>
            <person name="Rast P."/>
            <person name="Oberbeckmann S."/>
            <person name="Bunk B."/>
            <person name="Jeske O."/>
            <person name="Meyerdierks A."/>
            <person name="Storesund J.E."/>
            <person name="Kallscheuer N."/>
            <person name="Luecker S."/>
            <person name="Lage O.M."/>
            <person name="Pohl T."/>
            <person name="Merkel B.J."/>
            <person name="Hornburger P."/>
            <person name="Mueller R.-W."/>
            <person name="Bruemmer F."/>
            <person name="Labrenz M."/>
            <person name="Spormann A.M."/>
            <person name="Op den Camp H."/>
            <person name="Overmann J."/>
            <person name="Amann R."/>
            <person name="Jetten M.S.M."/>
            <person name="Mascher T."/>
            <person name="Medema M.H."/>
            <person name="Devos D.P."/>
            <person name="Kaster A.-K."/>
            <person name="Ovreas L."/>
            <person name="Rohde M."/>
            <person name="Galperin M.Y."/>
            <person name="Jogler C."/>
        </authorList>
    </citation>
    <scope>NUCLEOTIDE SEQUENCE [LARGE SCALE GENOMIC DNA]</scope>
    <source>
        <strain evidence="1 2">UC8</strain>
    </source>
</reference>
<dbReference type="RefSeq" id="WP_068141765.1">
    <property type="nucleotide sequence ID" value="NZ_CP042914.1"/>
</dbReference>
<evidence type="ECO:0000313" key="2">
    <source>
        <dbReference type="Proteomes" id="UP000325286"/>
    </source>
</evidence>
<dbReference type="KEGG" id="rul:UC8_46680"/>
<protein>
    <submittedName>
        <fullName evidence="1">Uncharacterized protein</fullName>
    </submittedName>
</protein>
<keyword evidence="2" id="KW-1185">Reference proteome</keyword>
<sequence>MTASPGTLIWIGSRTGGETRDAFAYCQQHAAQLAVRESLQDAVERPADAVSGILISRQSRHSVDADHVEALAQQYPTARRTVLIGSNAEGEGRTGLAWPGWQRVAWHAWNQVLPDWFSPAPPLEPAAVADALQPVGLTLVVAATLSHAEALLDTLEQWSVAALWQRQPSPTTARHIHRVIWDDSAAPATTAALWQQRLQSVHLADDARHAWTVHYPRVEQLTAARRGGVDVTISKPYLQASLFRFLSPATPCS</sequence>
<dbReference type="Proteomes" id="UP000325286">
    <property type="component" value="Chromosome"/>
</dbReference>
<dbReference type="AlphaFoldDB" id="A0A5B9QZL6"/>
<organism evidence="1 2">
    <name type="scientific">Roseimaritima ulvae</name>
    <dbReference type="NCBI Taxonomy" id="980254"/>
    <lineage>
        <taxon>Bacteria</taxon>
        <taxon>Pseudomonadati</taxon>
        <taxon>Planctomycetota</taxon>
        <taxon>Planctomycetia</taxon>
        <taxon>Pirellulales</taxon>
        <taxon>Pirellulaceae</taxon>
        <taxon>Roseimaritima</taxon>
    </lineage>
</organism>